<dbReference type="PANTHER" id="PTHR11496:SF102">
    <property type="entry name" value="ALCOHOL DEHYDROGENASE 4"/>
    <property type="match status" value="1"/>
</dbReference>
<keyword evidence="2" id="KW-0560">Oxidoreductase</keyword>
<dbReference type="Gene3D" id="1.20.1090.10">
    <property type="entry name" value="Dehydroquinate synthase-like - alpha domain"/>
    <property type="match status" value="1"/>
</dbReference>
<evidence type="ECO:0000259" key="4">
    <source>
        <dbReference type="Pfam" id="PF25137"/>
    </source>
</evidence>
<dbReference type="SUPFAM" id="SSF56796">
    <property type="entry name" value="Dehydroquinate synthase-like"/>
    <property type="match status" value="1"/>
</dbReference>
<keyword evidence="6" id="KW-1185">Reference proteome</keyword>
<evidence type="ECO:0000256" key="1">
    <source>
        <dbReference type="ARBA" id="ARBA00007358"/>
    </source>
</evidence>
<dbReference type="EMBL" id="JBFBVU010000014">
    <property type="protein sequence ID" value="MEV8467567.1"/>
    <property type="molecule type" value="Genomic_DNA"/>
</dbReference>
<accession>A0ABV3L970</accession>
<dbReference type="Gene3D" id="3.40.50.1970">
    <property type="match status" value="1"/>
</dbReference>
<dbReference type="Proteomes" id="UP001553161">
    <property type="component" value="Unassembled WGS sequence"/>
</dbReference>
<comment type="similarity">
    <text evidence="1">Belongs to the iron-containing alcohol dehydrogenase family.</text>
</comment>
<dbReference type="CDD" id="cd08183">
    <property type="entry name" value="Fe-ADH-like"/>
    <property type="match status" value="1"/>
</dbReference>
<dbReference type="PANTHER" id="PTHR11496">
    <property type="entry name" value="ALCOHOL DEHYDROGENASE"/>
    <property type="match status" value="1"/>
</dbReference>
<evidence type="ECO:0000313" key="6">
    <source>
        <dbReference type="Proteomes" id="UP001553161"/>
    </source>
</evidence>
<protein>
    <submittedName>
        <fullName evidence="5">Iron-containing alcohol dehydrogenase</fullName>
    </submittedName>
</protein>
<dbReference type="InterPro" id="IPR039697">
    <property type="entry name" value="Alcohol_dehydrogenase_Fe"/>
</dbReference>
<feature type="domain" description="Alcohol dehydrogenase iron-type/glycerol dehydrogenase GldA" evidence="3">
    <location>
        <begin position="9"/>
        <end position="176"/>
    </location>
</feature>
<evidence type="ECO:0000259" key="3">
    <source>
        <dbReference type="Pfam" id="PF00465"/>
    </source>
</evidence>
<dbReference type="InterPro" id="IPR001670">
    <property type="entry name" value="ADH_Fe/GldA"/>
</dbReference>
<dbReference type="InterPro" id="IPR056798">
    <property type="entry name" value="ADH_Fe_C"/>
</dbReference>
<feature type="domain" description="Fe-containing alcohol dehydrogenase-like C-terminal" evidence="4">
    <location>
        <begin position="187"/>
        <end position="379"/>
    </location>
</feature>
<reference evidence="5 6" key="1">
    <citation type="submission" date="2024-07" db="EMBL/GenBank/DDBJ databases">
        <authorList>
            <person name="Kang M."/>
        </authorList>
    </citation>
    <scope>NUCLEOTIDE SEQUENCE [LARGE SCALE GENOMIC DNA]</scope>
    <source>
        <strain evidence="5 6">DFM31</strain>
    </source>
</reference>
<dbReference type="RefSeq" id="WP_366193429.1">
    <property type="nucleotide sequence ID" value="NZ_JBFBVU010000014.1"/>
</dbReference>
<name>A0ABV3L970_9RHOB</name>
<comment type="caution">
    <text evidence="5">The sequence shown here is derived from an EMBL/GenBank/DDBJ whole genome shotgun (WGS) entry which is preliminary data.</text>
</comment>
<proteinExistence type="inferred from homology"/>
<dbReference type="Pfam" id="PF25137">
    <property type="entry name" value="ADH_Fe_C"/>
    <property type="match status" value="1"/>
</dbReference>
<gene>
    <name evidence="5" type="ORF">AB0T83_12335</name>
</gene>
<evidence type="ECO:0000256" key="2">
    <source>
        <dbReference type="ARBA" id="ARBA00023002"/>
    </source>
</evidence>
<dbReference type="Pfam" id="PF00465">
    <property type="entry name" value="Fe-ADH"/>
    <property type="match status" value="1"/>
</dbReference>
<evidence type="ECO:0000313" key="5">
    <source>
        <dbReference type="EMBL" id="MEV8467567.1"/>
    </source>
</evidence>
<organism evidence="5 6">
    <name type="scientific">Meridianimarinicoccus marinus</name>
    <dbReference type="NCBI Taxonomy" id="3231483"/>
    <lineage>
        <taxon>Bacteria</taxon>
        <taxon>Pseudomonadati</taxon>
        <taxon>Pseudomonadota</taxon>
        <taxon>Alphaproteobacteria</taxon>
        <taxon>Rhodobacterales</taxon>
        <taxon>Paracoccaceae</taxon>
        <taxon>Meridianimarinicoccus</taxon>
    </lineage>
</organism>
<sequence>MVAFALTAPARTIFGRGCRNQTVAEVGALGSRVLLVRGRSVAWVAGLETALATAGVAVESLLSRGEPSLSEVRQGVERARDFRADCILAVGGGAVIDLGKAISGLCPSDGDPADYLELGTATPCRLADPLPFVALPTTAGTGAEATRNAVIGVPDRQMKISLRDPRLLPDLAIVDPALTDDAPPALTMATGLDAVTQLIESYLCIRANPVTDALCSATIPDAIRALRHLAEAEDPSARDTMARASHLSGLALANAGLGVVHGLASVIGGRGGAHGAICGRLLAAALRVNARKAGQLNLPMQRFEAVDAWLADGLGADRSQGLAALQAFVGAQQLPTLAQLHVPEADFDAVAEQALTASSTKGNPVPLSAQDITEILAQAAQG</sequence>